<evidence type="ECO:0000313" key="2">
    <source>
        <dbReference type="EMBL" id="MBC4015948.1"/>
    </source>
</evidence>
<organism evidence="2 3">
    <name type="scientific">Siccirubricoccus deserti</name>
    <dbReference type="NCBI Taxonomy" id="2013562"/>
    <lineage>
        <taxon>Bacteria</taxon>
        <taxon>Pseudomonadati</taxon>
        <taxon>Pseudomonadota</taxon>
        <taxon>Alphaproteobacteria</taxon>
        <taxon>Acetobacterales</taxon>
        <taxon>Roseomonadaceae</taxon>
        <taxon>Siccirubricoccus</taxon>
    </lineage>
</organism>
<dbReference type="Proteomes" id="UP000600101">
    <property type="component" value="Unassembled WGS sequence"/>
</dbReference>
<reference evidence="2" key="1">
    <citation type="submission" date="2020-08" db="EMBL/GenBank/DDBJ databases">
        <authorList>
            <person name="Hu Y."/>
            <person name="Nguyen S.V."/>
            <person name="Li F."/>
            <person name="Fanning S."/>
        </authorList>
    </citation>
    <scope>NUCLEOTIDE SEQUENCE</scope>
    <source>
        <strain evidence="2">SYSU D8009</strain>
    </source>
</reference>
<name>A0A9X0R008_9PROT</name>
<dbReference type="SUPFAM" id="SSF159501">
    <property type="entry name" value="EreA/ChaN-like"/>
    <property type="match status" value="1"/>
</dbReference>
<feature type="domain" description="Haem-binding uptake Tiki superfamily ChaN" evidence="1">
    <location>
        <begin position="7"/>
        <end position="117"/>
    </location>
</feature>
<evidence type="ECO:0000313" key="3">
    <source>
        <dbReference type="Proteomes" id="UP000600101"/>
    </source>
</evidence>
<dbReference type="Pfam" id="PF04187">
    <property type="entry name" value="Cofac_haem_bdg"/>
    <property type="match status" value="1"/>
</dbReference>
<evidence type="ECO:0000259" key="1">
    <source>
        <dbReference type="Pfam" id="PF04187"/>
    </source>
</evidence>
<sequence length="148" mass="15892">MGAGLGFPPKIYLPLFHFCRQQKVPMVAPNCHRPLVTRVGHDGWAAVPEAEREAAPTPGHRAHIASLSNQRPEGVTDHFLRAQQVWDRAFACNIARVSRAAETAGEPPPLVVGIIGRPSGIRPWHAAPAARPRHRRCGGAAADRGGGT</sequence>
<dbReference type="InterPro" id="IPR007314">
    <property type="entry name" value="Cofac_haem-bd_dom"/>
</dbReference>
<protein>
    <submittedName>
        <fullName evidence="2">ChaN family lipoprotein</fullName>
    </submittedName>
</protein>
<dbReference type="AlphaFoldDB" id="A0A9X0R008"/>
<keyword evidence="3" id="KW-1185">Reference proteome</keyword>
<keyword evidence="2" id="KW-0449">Lipoprotein</keyword>
<accession>A0A9X0R008</accession>
<gene>
    <name evidence="2" type="ORF">H7965_11505</name>
</gene>
<proteinExistence type="predicted"/>
<dbReference type="EMBL" id="JACOMF010000011">
    <property type="protein sequence ID" value="MBC4015948.1"/>
    <property type="molecule type" value="Genomic_DNA"/>
</dbReference>
<comment type="caution">
    <text evidence="2">The sequence shown here is derived from an EMBL/GenBank/DDBJ whole genome shotgun (WGS) entry which is preliminary data.</text>
</comment>